<dbReference type="EMBL" id="QKRB01000044">
    <property type="protein sequence ID" value="PZD95161.1"/>
    <property type="molecule type" value="Genomic_DNA"/>
</dbReference>
<dbReference type="GO" id="GO:0008967">
    <property type="term" value="F:phosphoglycolate phosphatase activity"/>
    <property type="evidence" value="ECO:0007669"/>
    <property type="project" value="TreeGrafter"/>
</dbReference>
<keyword evidence="2" id="KW-1185">Reference proteome</keyword>
<dbReference type="SUPFAM" id="SSF56784">
    <property type="entry name" value="HAD-like"/>
    <property type="match status" value="1"/>
</dbReference>
<dbReference type="PANTHER" id="PTHR43434:SF26">
    <property type="entry name" value="PYROPHOSPHATASE PPAX"/>
    <property type="match status" value="1"/>
</dbReference>
<accession>A0A2W1LTP7</accession>
<gene>
    <name evidence="1" type="ORF">DNH61_11385</name>
</gene>
<reference evidence="1 2" key="1">
    <citation type="submission" date="2018-06" db="EMBL/GenBank/DDBJ databases">
        <title>Paenibacillus imtechensis sp. nov.</title>
        <authorList>
            <person name="Pinnaka A.K."/>
            <person name="Singh H."/>
            <person name="Kaur M."/>
        </authorList>
    </citation>
    <scope>NUCLEOTIDE SEQUENCE [LARGE SCALE GENOMIC DNA]</scope>
    <source>
        <strain evidence="1 2">SMB1</strain>
    </source>
</reference>
<dbReference type="Proteomes" id="UP000249522">
    <property type="component" value="Unassembled WGS sequence"/>
</dbReference>
<dbReference type="PRINTS" id="PR00413">
    <property type="entry name" value="HADHALOGNASE"/>
</dbReference>
<sequence length="222" mass="24736">MTAKTRINTVLFDLDGTILDTNELIIQSFMHALKDIVPADFSREHMIPSMGMPLAYQMQKFSGLEDVSHLIATYREINLRLHDDLVTTFPYVNEVMERLHKSGFKQGIVTTKMRLTTDRGLAYVGLRDYVQSVITVDDVQHPKPHPEPVLNAIRELDAEPAATLMVGDSVVDIQAANEAGAVSVGVAWSLKGEKVLRDAGANHIIHDMRDLYELVGLERVTA</sequence>
<evidence type="ECO:0000313" key="2">
    <source>
        <dbReference type="Proteomes" id="UP000249522"/>
    </source>
</evidence>
<dbReference type="RefSeq" id="WP_111146790.1">
    <property type="nucleotide sequence ID" value="NZ_QKRB01000044.1"/>
</dbReference>
<dbReference type="GO" id="GO:0005829">
    <property type="term" value="C:cytosol"/>
    <property type="evidence" value="ECO:0007669"/>
    <property type="project" value="TreeGrafter"/>
</dbReference>
<dbReference type="Pfam" id="PF13419">
    <property type="entry name" value="HAD_2"/>
    <property type="match status" value="1"/>
</dbReference>
<dbReference type="NCBIfam" id="NF009804">
    <property type="entry name" value="PRK13288.1"/>
    <property type="match status" value="1"/>
</dbReference>
<dbReference type="GO" id="GO:0006281">
    <property type="term" value="P:DNA repair"/>
    <property type="evidence" value="ECO:0007669"/>
    <property type="project" value="TreeGrafter"/>
</dbReference>
<comment type="caution">
    <text evidence="1">The sequence shown here is derived from an EMBL/GenBank/DDBJ whole genome shotgun (WGS) entry which is preliminary data.</text>
</comment>
<proteinExistence type="predicted"/>
<dbReference type="SFLD" id="SFLDG01135">
    <property type="entry name" value="C1.5.6:_HAD__Beta-PGM__Phospha"/>
    <property type="match status" value="1"/>
</dbReference>
<dbReference type="SFLD" id="SFLDS00003">
    <property type="entry name" value="Haloacid_Dehalogenase"/>
    <property type="match status" value="1"/>
</dbReference>
<dbReference type="NCBIfam" id="TIGR01549">
    <property type="entry name" value="HAD-SF-IA-v1"/>
    <property type="match status" value="1"/>
</dbReference>
<dbReference type="InterPro" id="IPR041492">
    <property type="entry name" value="HAD_2"/>
</dbReference>
<dbReference type="InterPro" id="IPR050155">
    <property type="entry name" value="HAD-like_hydrolase_sf"/>
</dbReference>
<dbReference type="AlphaFoldDB" id="A0A2W1LTP7"/>
<dbReference type="PANTHER" id="PTHR43434">
    <property type="entry name" value="PHOSPHOGLYCOLATE PHOSPHATASE"/>
    <property type="match status" value="1"/>
</dbReference>
<dbReference type="SFLD" id="SFLDG01129">
    <property type="entry name" value="C1.5:_HAD__Beta-PGM__Phosphata"/>
    <property type="match status" value="1"/>
</dbReference>
<organism evidence="1 2">
    <name type="scientific">Paenibacillus sambharensis</name>
    <dbReference type="NCBI Taxonomy" id="1803190"/>
    <lineage>
        <taxon>Bacteria</taxon>
        <taxon>Bacillati</taxon>
        <taxon>Bacillota</taxon>
        <taxon>Bacilli</taxon>
        <taxon>Bacillales</taxon>
        <taxon>Paenibacillaceae</taxon>
        <taxon>Paenibacillus</taxon>
    </lineage>
</organism>
<dbReference type="InterPro" id="IPR023198">
    <property type="entry name" value="PGP-like_dom2"/>
</dbReference>
<dbReference type="InterPro" id="IPR023214">
    <property type="entry name" value="HAD_sf"/>
</dbReference>
<protein>
    <submittedName>
        <fullName evidence="1">Pyrophosphatase PpaX</fullName>
    </submittedName>
</protein>
<name>A0A2W1LTP7_9BACL</name>
<dbReference type="InterPro" id="IPR006439">
    <property type="entry name" value="HAD-SF_hydro_IA"/>
</dbReference>
<evidence type="ECO:0000313" key="1">
    <source>
        <dbReference type="EMBL" id="PZD95161.1"/>
    </source>
</evidence>
<dbReference type="NCBIfam" id="TIGR01509">
    <property type="entry name" value="HAD-SF-IA-v3"/>
    <property type="match status" value="1"/>
</dbReference>
<dbReference type="Gene3D" id="1.10.150.240">
    <property type="entry name" value="Putative phosphatase, domain 2"/>
    <property type="match status" value="1"/>
</dbReference>
<dbReference type="InterPro" id="IPR036412">
    <property type="entry name" value="HAD-like_sf"/>
</dbReference>
<dbReference type="OrthoDB" id="9807630at2"/>
<dbReference type="Gene3D" id="3.40.50.1000">
    <property type="entry name" value="HAD superfamily/HAD-like"/>
    <property type="match status" value="1"/>
</dbReference>